<proteinExistence type="predicted"/>
<evidence type="ECO:0000313" key="1">
    <source>
        <dbReference type="EMBL" id="MCR9015581.1"/>
    </source>
</evidence>
<evidence type="ECO:0000313" key="2">
    <source>
        <dbReference type="Proteomes" id="UP001142175"/>
    </source>
</evidence>
<gene>
    <name evidence="1" type="ORF">NU887_11080</name>
</gene>
<accession>A0A9X2P439</accession>
<name>A0A9X2P439_9BACT</name>
<sequence length="112" mass="12308">MPIIKEITISGIQPNGDLVLPNNGITEVEKGDKVIWIIGPTSGVKKINKIEKSGGDEVFSKKPAKKLFSKRWVGTISNTVRNGAEQKYDIHYTAEGSTEVVVFDPKIIVNSR</sequence>
<dbReference type="Proteomes" id="UP001142175">
    <property type="component" value="Unassembled WGS sequence"/>
</dbReference>
<dbReference type="AlphaFoldDB" id="A0A9X2P439"/>
<keyword evidence="2" id="KW-1185">Reference proteome</keyword>
<organism evidence="1 2">
    <name type="scientific">Aquiflexum gelatinilyticum</name>
    <dbReference type="NCBI Taxonomy" id="2961943"/>
    <lineage>
        <taxon>Bacteria</taxon>
        <taxon>Pseudomonadati</taxon>
        <taxon>Bacteroidota</taxon>
        <taxon>Cytophagia</taxon>
        <taxon>Cytophagales</taxon>
        <taxon>Cyclobacteriaceae</taxon>
        <taxon>Aquiflexum</taxon>
    </lineage>
</organism>
<reference evidence="1" key="1">
    <citation type="submission" date="2022-08" db="EMBL/GenBank/DDBJ databases">
        <authorList>
            <person name="Zhang D."/>
        </authorList>
    </citation>
    <scope>NUCLEOTIDE SEQUENCE</scope>
    <source>
        <strain evidence="1">XJ19-11</strain>
    </source>
</reference>
<protein>
    <submittedName>
        <fullName evidence="1">Uncharacterized protein</fullName>
    </submittedName>
</protein>
<dbReference type="RefSeq" id="WP_258423436.1">
    <property type="nucleotide sequence ID" value="NZ_JANSUY010000007.1"/>
</dbReference>
<dbReference type="EMBL" id="JANSUY010000007">
    <property type="protein sequence ID" value="MCR9015581.1"/>
    <property type="molecule type" value="Genomic_DNA"/>
</dbReference>
<comment type="caution">
    <text evidence="1">The sequence shown here is derived from an EMBL/GenBank/DDBJ whole genome shotgun (WGS) entry which is preliminary data.</text>
</comment>